<sequence length="43" mass="5096">MDLIRSYLLTIYEQRIHRYAEVVRNLNQLRDAGTVYAAFPLPD</sequence>
<proteinExistence type="predicted"/>
<reference evidence="1" key="1">
    <citation type="journal article" date="2021" name="Proc. Natl. Acad. Sci. U.S.A.">
        <title>A Catalog of Tens of Thousands of Viruses from Human Metagenomes Reveals Hidden Associations with Chronic Diseases.</title>
        <authorList>
            <person name="Tisza M.J."/>
            <person name="Buck C.B."/>
        </authorList>
    </citation>
    <scope>NUCLEOTIDE SEQUENCE</scope>
    <source>
        <strain evidence="1">Ct0Ba24</strain>
    </source>
</reference>
<organism evidence="1">
    <name type="scientific">Ackermannviridae sp</name>
    <dbReference type="NCBI Taxonomy" id="2831612"/>
    <lineage>
        <taxon>Viruses</taxon>
        <taxon>Duplodnaviria</taxon>
        <taxon>Heunggongvirae</taxon>
        <taxon>Uroviricota</taxon>
        <taxon>Caudoviricetes</taxon>
        <taxon>Pantevenvirales</taxon>
        <taxon>Ackermannviridae</taxon>
    </lineage>
</organism>
<dbReference type="EMBL" id="BK035277">
    <property type="protein sequence ID" value="DAG90743.1"/>
    <property type="molecule type" value="Genomic_DNA"/>
</dbReference>
<accession>A0A8S5VKW9</accession>
<protein>
    <submittedName>
        <fullName evidence="1">Uncharacterized protein</fullName>
    </submittedName>
</protein>
<name>A0A8S5VKW9_9CAUD</name>
<evidence type="ECO:0000313" key="1">
    <source>
        <dbReference type="EMBL" id="DAG90743.1"/>
    </source>
</evidence>